<dbReference type="InterPro" id="IPR058792">
    <property type="entry name" value="Beta-barrel_RND_2"/>
</dbReference>
<dbReference type="FunFam" id="2.40.30.170:FF:000010">
    <property type="entry name" value="Efflux RND transporter periplasmic adaptor subunit"/>
    <property type="match status" value="1"/>
</dbReference>
<dbReference type="InterPro" id="IPR006143">
    <property type="entry name" value="RND_pump_MFP"/>
</dbReference>
<feature type="coiled-coil region" evidence="2">
    <location>
        <begin position="100"/>
        <end position="164"/>
    </location>
</feature>
<evidence type="ECO:0000256" key="1">
    <source>
        <dbReference type="ARBA" id="ARBA00009477"/>
    </source>
</evidence>
<dbReference type="InterPro" id="IPR058637">
    <property type="entry name" value="YknX-like_C"/>
</dbReference>
<dbReference type="Gene3D" id="2.40.50.100">
    <property type="match status" value="1"/>
</dbReference>
<dbReference type="EMBL" id="FRCB01000002">
    <property type="protein sequence ID" value="SHL75725.1"/>
    <property type="molecule type" value="Genomic_DNA"/>
</dbReference>
<dbReference type="GO" id="GO:1990281">
    <property type="term" value="C:efflux pump complex"/>
    <property type="evidence" value="ECO:0007669"/>
    <property type="project" value="TreeGrafter"/>
</dbReference>
<feature type="domain" description="Multidrug resistance protein MdtA-like barrel-sandwich hybrid" evidence="4">
    <location>
        <begin position="69"/>
        <end position="187"/>
    </location>
</feature>
<dbReference type="PANTHER" id="PTHR30469:SF11">
    <property type="entry name" value="BLL4320 PROTEIN"/>
    <property type="match status" value="1"/>
</dbReference>
<evidence type="ECO:0000259" key="5">
    <source>
        <dbReference type="Pfam" id="PF25954"/>
    </source>
</evidence>
<protein>
    <submittedName>
        <fullName evidence="7">Membrane fusion protein, multidrug efflux system</fullName>
    </submittedName>
</protein>
<dbReference type="GO" id="GO:0015562">
    <property type="term" value="F:efflux transmembrane transporter activity"/>
    <property type="evidence" value="ECO:0007669"/>
    <property type="project" value="TreeGrafter"/>
</dbReference>
<feature type="compositionally biased region" description="Low complexity" evidence="3">
    <location>
        <begin position="29"/>
        <end position="43"/>
    </location>
</feature>
<dbReference type="Pfam" id="PF25989">
    <property type="entry name" value="YknX_C"/>
    <property type="match status" value="1"/>
</dbReference>
<feature type="domain" description="CusB-like beta-barrel" evidence="5">
    <location>
        <begin position="202"/>
        <end position="273"/>
    </location>
</feature>
<reference evidence="7 8" key="1">
    <citation type="submission" date="2016-11" db="EMBL/GenBank/DDBJ databases">
        <authorList>
            <person name="Varghese N."/>
            <person name="Submissions S."/>
        </authorList>
    </citation>
    <scope>NUCLEOTIDE SEQUENCE [LARGE SCALE GENOMIC DNA]</scope>
    <source>
        <strain evidence="7 8">DSM 28249</strain>
    </source>
</reference>
<dbReference type="SUPFAM" id="SSF111369">
    <property type="entry name" value="HlyD-like secretion proteins"/>
    <property type="match status" value="1"/>
</dbReference>
<evidence type="ECO:0000256" key="3">
    <source>
        <dbReference type="SAM" id="MobiDB-lite"/>
    </source>
</evidence>
<feature type="domain" description="YknX-like C-terminal permuted SH3-like" evidence="6">
    <location>
        <begin position="282"/>
        <end position="348"/>
    </location>
</feature>
<evidence type="ECO:0000313" key="8">
    <source>
        <dbReference type="Proteomes" id="UP000322545"/>
    </source>
</evidence>
<evidence type="ECO:0000259" key="4">
    <source>
        <dbReference type="Pfam" id="PF25917"/>
    </source>
</evidence>
<evidence type="ECO:0000313" key="7">
    <source>
        <dbReference type="EMBL" id="SHL75725.1"/>
    </source>
</evidence>
<evidence type="ECO:0000259" key="6">
    <source>
        <dbReference type="Pfam" id="PF25989"/>
    </source>
</evidence>
<dbReference type="Pfam" id="PF25917">
    <property type="entry name" value="BSH_RND"/>
    <property type="match status" value="1"/>
</dbReference>
<dbReference type="Pfam" id="PF25954">
    <property type="entry name" value="Beta-barrel_RND_2"/>
    <property type="match status" value="1"/>
</dbReference>
<dbReference type="AlphaFoldDB" id="A0A1M7D8C6"/>
<dbReference type="NCBIfam" id="TIGR01730">
    <property type="entry name" value="RND_mfp"/>
    <property type="match status" value="1"/>
</dbReference>
<evidence type="ECO:0000256" key="2">
    <source>
        <dbReference type="SAM" id="Coils"/>
    </source>
</evidence>
<dbReference type="PANTHER" id="PTHR30469">
    <property type="entry name" value="MULTIDRUG RESISTANCE PROTEIN MDTA"/>
    <property type="match status" value="1"/>
</dbReference>
<dbReference type="Proteomes" id="UP000322545">
    <property type="component" value="Unassembled WGS sequence"/>
</dbReference>
<dbReference type="Gene3D" id="1.10.287.470">
    <property type="entry name" value="Helix hairpin bin"/>
    <property type="match status" value="1"/>
</dbReference>
<organism evidence="7 8">
    <name type="scientific">Roseovarius litoreus</name>
    <dbReference type="NCBI Taxonomy" id="1155722"/>
    <lineage>
        <taxon>Bacteria</taxon>
        <taxon>Pseudomonadati</taxon>
        <taxon>Pseudomonadota</taxon>
        <taxon>Alphaproteobacteria</taxon>
        <taxon>Rhodobacterales</taxon>
        <taxon>Roseobacteraceae</taxon>
        <taxon>Roseovarius</taxon>
    </lineage>
</organism>
<feature type="region of interest" description="Disordered" evidence="3">
    <location>
        <begin position="29"/>
        <end position="53"/>
    </location>
</feature>
<dbReference type="Gene3D" id="2.40.420.20">
    <property type="match status" value="1"/>
</dbReference>
<dbReference type="InterPro" id="IPR058625">
    <property type="entry name" value="MdtA-like_BSH"/>
</dbReference>
<name>A0A1M7D8C6_9RHOB</name>
<accession>A0A1M7D8C6</accession>
<dbReference type="Gene3D" id="2.40.30.170">
    <property type="match status" value="1"/>
</dbReference>
<proteinExistence type="inferred from homology"/>
<keyword evidence="2" id="KW-0175">Coiled coil</keyword>
<keyword evidence="8" id="KW-1185">Reference proteome</keyword>
<feature type="region of interest" description="Disordered" evidence="3">
    <location>
        <begin position="352"/>
        <end position="376"/>
    </location>
</feature>
<comment type="similarity">
    <text evidence="1">Belongs to the membrane fusion protein (MFP) (TC 8.A.1) family.</text>
</comment>
<sequence>MFILCLLVAVGYGGYEGYHRYVAASGGESAAAPDRSRSSRPSPVEVTQAETRTLSTTVEAVGTTRALQSVEIVPEADGRIVELNITPGEQVRKGDVLVRLDDEIARADLAEAEARLIERRQAVERATSLRRTNAVAEATVEEAQARLAEALAQLDRTARRLEERTITAPFDGVLGLSSVDAGARVDQQTIITRLDDLSQIEVEFALPETLFAQVTKGQTVIATSAAFPGQAFEGEIDAVDNRIDPVSRSFRTRAILPNPEGTLPAGMFMSLELLLSQSEFVVIPEEALIFQAAETYVFVVEDNTARRVVVETGQRRDGMVAVRNGIEDGQTVIVRGLQRLRDGAAVQVLGAKRETGQDQTSSELGAKAATPEGDKT</sequence>
<gene>
    <name evidence="7" type="ORF">SAMN05443432_102469</name>
</gene>